<comment type="caution">
    <text evidence="2">The sequence shown here is derived from an EMBL/GenBank/DDBJ whole genome shotgun (WGS) entry which is preliminary data.</text>
</comment>
<organism evidence="2 3">
    <name type="scientific">Caenorhabditis nigoni</name>
    <dbReference type="NCBI Taxonomy" id="1611254"/>
    <lineage>
        <taxon>Eukaryota</taxon>
        <taxon>Metazoa</taxon>
        <taxon>Ecdysozoa</taxon>
        <taxon>Nematoda</taxon>
        <taxon>Chromadorea</taxon>
        <taxon>Rhabditida</taxon>
        <taxon>Rhabditina</taxon>
        <taxon>Rhabditomorpha</taxon>
        <taxon>Rhabditoidea</taxon>
        <taxon>Rhabditidae</taxon>
        <taxon>Peloderinae</taxon>
        <taxon>Caenorhabditis</taxon>
    </lineage>
</organism>
<keyword evidence="3" id="KW-1185">Reference proteome</keyword>
<dbReference type="AlphaFoldDB" id="A0A2G5VTU3"/>
<feature type="signal peptide" evidence="1">
    <location>
        <begin position="1"/>
        <end position="28"/>
    </location>
</feature>
<evidence type="ECO:0000313" key="2">
    <source>
        <dbReference type="EMBL" id="PIC55198.1"/>
    </source>
</evidence>
<evidence type="ECO:0000313" key="3">
    <source>
        <dbReference type="Proteomes" id="UP000230233"/>
    </source>
</evidence>
<feature type="chain" id="PRO_5013915793" evidence="1">
    <location>
        <begin position="29"/>
        <end position="239"/>
    </location>
</feature>
<proteinExistence type="predicted"/>
<gene>
    <name evidence="2" type="primary">Cnig_chr_I.g571</name>
    <name evidence="2" type="ORF">B9Z55_000571</name>
</gene>
<dbReference type="Proteomes" id="UP000230233">
    <property type="component" value="Chromosome I"/>
</dbReference>
<name>A0A2G5VTU3_9PELO</name>
<dbReference type="EMBL" id="PDUG01000001">
    <property type="protein sequence ID" value="PIC55198.1"/>
    <property type="molecule type" value="Genomic_DNA"/>
</dbReference>
<accession>A0A2G5VTU3</accession>
<protein>
    <submittedName>
        <fullName evidence="2">Uncharacterized protein</fullName>
    </submittedName>
</protein>
<evidence type="ECO:0000256" key="1">
    <source>
        <dbReference type="SAM" id="SignalP"/>
    </source>
</evidence>
<reference evidence="3" key="1">
    <citation type="submission" date="2017-10" db="EMBL/GenBank/DDBJ databases">
        <title>Rapid genome shrinkage in a self-fertile nematode reveals novel sperm competition proteins.</title>
        <authorList>
            <person name="Yin D."/>
            <person name="Schwarz E.M."/>
            <person name="Thomas C.G."/>
            <person name="Felde R.L."/>
            <person name="Korf I.F."/>
            <person name="Cutter A.D."/>
            <person name="Schartner C.M."/>
            <person name="Ralston E.J."/>
            <person name="Meyer B.J."/>
            <person name="Haag E.S."/>
        </authorList>
    </citation>
    <scope>NUCLEOTIDE SEQUENCE [LARGE SCALE GENOMIC DNA]</scope>
    <source>
        <strain evidence="3">JU1422</strain>
    </source>
</reference>
<sequence>MLIGNCLSFFDRGSRIILLVLLLSAVTGVEVLSEKSSSKRTLTDGKSKGGRPKRIGVFGNKAVVERRMNQFSSLKNQALDVLISALHHTKNRIKNPLNADGWRPLVVTDDEHAARHPSDVVEWIQAHEPCYQGLRTISSRIRNIDQLQNAIEKVSTATIEKEQSSNTARQLCRYKEKRFSLVEVSAGVTVKGRGAVLKETARGLPAVLKLSLNSTIMLRRNIDRTCHLADWCFRGIREG</sequence>
<keyword evidence="1" id="KW-0732">Signal</keyword>